<evidence type="ECO:0000313" key="2">
    <source>
        <dbReference type="Proteomes" id="UP000503330"/>
    </source>
</evidence>
<dbReference type="Proteomes" id="UP000503330">
    <property type="component" value="Chromosome"/>
</dbReference>
<evidence type="ECO:0000313" key="1">
    <source>
        <dbReference type="EMBL" id="QJA03077.1"/>
    </source>
</evidence>
<name>A0AAP9MGD0_CLOIN</name>
<proteinExistence type="predicted"/>
<dbReference type="EMBL" id="CP048838">
    <property type="protein sequence ID" value="QJA03077.1"/>
    <property type="molecule type" value="Genomic_DNA"/>
</dbReference>
<dbReference type="RefSeq" id="WP_002608608.1">
    <property type="nucleotide sequence ID" value="NZ_BAAACC010000007.1"/>
</dbReference>
<dbReference type="AlphaFoldDB" id="A0AAP9MGD0"/>
<dbReference type="GeneID" id="61926225"/>
<reference evidence="1 2" key="1">
    <citation type="submission" date="2020-02" db="EMBL/GenBank/DDBJ databases">
        <authorList>
            <person name="Kociolek L.K."/>
            <person name="Ozer E.A."/>
        </authorList>
    </citation>
    <scope>NUCLEOTIDE SEQUENCE [LARGE SCALE GENOMIC DNA]</scope>
    <source>
        <strain evidence="1 2">ATCC 14501</strain>
    </source>
</reference>
<accession>A0AAP9MGD0</accession>
<sequence>MANTTEKDRAWAEAKKRCRLHTRDIQLAKQLGISPKSLLKNIPSPKEQWKLPVKQWLHELARKKGLMKDDKLPF</sequence>
<organism evidence="1 2">
    <name type="scientific">Clostridium innocuum</name>
    <dbReference type="NCBI Taxonomy" id="1522"/>
    <lineage>
        <taxon>Bacteria</taxon>
        <taxon>Bacillati</taxon>
        <taxon>Bacillota</taxon>
        <taxon>Clostridia</taxon>
        <taxon>Eubacteriales</taxon>
        <taxon>Clostridiaceae</taxon>
        <taxon>Clostridium</taxon>
    </lineage>
</organism>
<protein>
    <submittedName>
        <fullName evidence="1">Uncharacterized protein</fullName>
    </submittedName>
</protein>
<gene>
    <name evidence="1" type="ORF">G4D54_11770</name>
</gene>